<dbReference type="Proteomes" id="UP000479000">
    <property type="component" value="Unassembled WGS sequence"/>
</dbReference>
<dbReference type="AlphaFoldDB" id="A0A6H5HA63"/>
<keyword evidence="3" id="KW-1185">Reference proteome</keyword>
<name>A0A6H5HA63_9HEMI</name>
<dbReference type="Gene3D" id="2.30.30.750">
    <property type="match status" value="1"/>
</dbReference>
<dbReference type="InterPro" id="IPR047008">
    <property type="entry name" value="XRN1_SH3_sf"/>
</dbReference>
<proteinExistence type="predicted"/>
<accession>A0A6H5HA63</accession>
<reference evidence="2 3" key="1">
    <citation type="submission" date="2020-02" db="EMBL/GenBank/DDBJ databases">
        <authorList>
            <person name="Ferguson B K."/>
        </authorList>
    </citation>
    <scope>NUCLEOTIDE SEQUENCE [LARGE SCALE GENOMIC DNA]</scope>
</reference>
<dbReference type="EMBL" id="CADCXU010025611">
    <property type="protein sequence ID" value="CAB0012658.1"/>
    <property type="molecule type" value="Genomic_DNA"/>
</dbReference>
<dbReference type="OrthoDB" id="10628149at2759"/>
<sequence length="515" mass="56339">LPKSSLEVAIDADRIAVRYAGVCCPKTSSGKPCRSQVEARITRQAVSIPRTVCTDRFAGVEKKEDELATLYDVLFDDEMICGVRIYTETLRCYRLTKQAFINLTFGLKKQLGLVTSCTLHFQNINRASRLAKEGNEPGNQLRPEVPQTQNAQNSQQSLDAVFQNMWSQLQQTNALKKALQMSLKISDTPSEAKVPNQPQAAKRPCGHTQATCGAELASMCNRLGIVYPTATYSTDPATGEVCAVLTFADGVEIVSSRWADKAKASESVACAAVTHYPEMMALRLARQSSKGLAVKGGPPGVPVTVRGAPFPQGIPPMRGGGMFPGAHPVGRGVVVQEMMRMPPQMANRPPYVLPNPPQNLLPTPPRQWCQPDSAIQAQDESVRAFASAGGCHHADSQTGRAGPVTERCRQQADTSIATKSTCSASFDDCSPANWRPAVANKSSRKDRSEIFTAAFLNAYYQWESKLLTFFGVNVILFLITRESRYPTERRCTTRLCPFIVGKFEISITSCAELFY</sequence>
<evidence type="ECO:0000313" key="3">
    <source>
        <dbReference type="Proteomes" id="UP000479000"/>
    </source>
</evidence>
<evidence type="ECO:0000313" key="2">
    <source>
        <dbReference type="EMBL" id="CAB0012658.1"/>
    </source>
</evidence>
<organism evidence="2 3">
    <name type="scientific">Nesidiocoris tenuis</name>
    <dbReference type="NCBI Taxonomy" id="355587"/>
    <lineage>
        <taxon>Eukaryota</taxon>
        <taxon>Metazoa</taxon>
        <taxon>Ecdysozoa</taxon>
        <taxon>Arthropoda</taxon>
        <taxon>Hexapoda</taxon>
        <taxon>Insecta</taxon>
        <taxon>Pterygota</taxon>
        <taxon>Neoptera</taxon>
        <taxon>Paraneoptera</taxon>
        <taxon>Hemiptera</taxon>
        <taxon>Heteroptera</taxon>
        <taxon>Panheteroptera</taxon>
        <taxon>Cimicomorpha</taxon>
        <taxon>Miridae</taxon>
        <taxon>Dicyphina</taxon>
        <taxon>Nesidiocoris</taxon>
    </lineage>
</organism>
<protein>
    <submittedName>
        <fullName evidence="2">Uncharacterized protein</fullName>
    </submittedName>
</protein>
<gene>
    <name evidence="2" type="ORF">NTEN_LOCUS17365</name>
</gene>
<evidence type="ECO:0000256" key="1">
    <source>
        <dbReference type="SAM" id="MobiDB-lite"/>
    </source>
</evidence>
<feature type="non-terminal residue" evidence="2">
    <location>
        <position position="1"/>
    </location>
</feature>
<feature type="region of interest" description="Disordered" evidence="1">
    <location>
        <begin position="133"/>
        <end position="154"/>
    </location>
</feature>